<dbReference type="SUPFAM" id="SSF55874">
    <property type="entry name" value="ATPase domain of HSP90 chaperone/DNA topoisomerase II/histidine kinase"/>
    <property type="match status" value="1"/>
</dbReference>
<feature type="domain" description="Histidine kinase/HSP90-like ATPase" evidence="1">
    <location>
        <begin position="25"/>
        <end position="68"/>
    </location>
</feature>
<dbReference type="EMBL" id="NFHO01000007">
    <property type="protein sequence ID" value="OUN42511.1"/>
    <property type="molecule type" value="Genomic_DNA"/>
</dbReference>
<dbReference type="STRING" id="1118060.GCA_000311845_00324"/>
<keyword evidence="3" id="KW-1185">Reference proteome</keyword>
<name>A0A1Y3U184_9ACTN</name>
<evidence type="ECO:0000259" key="1">
    <source>
        <dbReference type="Pfam" id="PF02518"/>
    </source>
</evidence>
<evidence type="ECO:0000313" key="2">
    <source>
        <dbReference type="EMBL" id="OUN42511.1"/>
    </source>
</evidence>
<organism evidence="2 3">
    <name type="scientific">Enorma massiliensis</name>
    <dbReference type="NCBI Taxonomy" id="1472761"/>
    <lineage>
        <taxon>Bacteria</taxon>
        <taxon>Bacillati</taxon>
        <taxon>Actinomycetota</taxon>
        <taxon>Coriobacteriia</taxon>
        <taxon>Coriobacteriales</taxon>
        <taxon>Coriobacteriaceae</taxon>
        <taxon>Enorma</taxon>
    </lineage>
</organism>
<reference evidence="3" key="1">
    <citation type="submission" date="2017-04" db="EMBL/GenBank/DDBJ databases">
        <title>Function of individual gut microbiota members based on whole genome sequencing of pure cultures obtained from chicken caecum.</title>
        <authorList>
            <person name="Medvecky M."/>
            <person name="Cejkova D."/>
            <person name="Polansky O."/>
            <person name="Karasova D."/>
            <person name="Kubasova T."/>
            <person name="Cizek A."/>
            <person name="Rychlik I."/>
        </authorList>
    </citation>
    <scope>NUCLEOTIDE SEQUENCE [LARGE SCALE GENOMIC DNA]</scope>
    <source>
        <strain evidence="3">An70</strain>
    </source>
</reference>
<dbReference type="AlphaFoldDB" id="A0A1Y3U184"/>
<dbReference type="InterPro" id="IPR003594">
    <property type="entry name" value="HATPase_dom"/>
</dbReference>
<gene>
    <name evidence="2" type="ORF">B5G21_06650</name>
</gene>
<proteinExistence type="predicted"/>
<dbReference type="InterPro" id="IPR036890">
    <property type="entry name" value="HATPase_C_sf"/>
</dbReference>
<dbReference type="Pfam" id="PF02518">
    <property type="entry name" value="HATPase_c"/>
    <property type="match status" value="1"/>
</dbReference>
<sequence>MADGLEGISAREAGKAEPRIIVSGSPEELDRLVSVLVDNAVKYCDDNGSIRVRLEQRKREIVLTVTNPCASLTT</sequence>
<evidence type="ECO:0000313" key="3">
    <source>
        <dbReference type="Proteomes" id="UP000196560"/>
    </source>
</evidence>
<dbReference type="Gene3D" id="3.30.565.10">
    <property type="entry name" value="Histidine kinase-like ATPase, C-terminal domain"/>
    <property type="match status" value="1"/>
</dbReference>
<accession>A0A1Y3U184</accession>
<protein>
    <recommendedName>
        <fullName evidence="1">Histidine kinase/HSP90-like ATPase domain-containing protein</fullName>
    </recommendedName>
</protein>
<comment type="caution">
    <text evidence="2">The sequence shown here is derived from an EMBL/GenBank/DDBJ whole genome shotgun (WGS) entry which is preliminary data.</text>
</comment>
<dbReference type="eggNOG" id="COG2205">
    <property type="taxonomic scope" value="Bacteria"/>
</dbReference>
<dbReference type="Proteomes" id="UP000196560">
    <property type="component" value="Unassembled WGS sequence"/>
</dbReference>